<dbReference type="RefSeq" id="WP_125483910.1">
    <property type="nucleotide sequence ID" value="NZ_RSDW01000001.1"/>
</dbReference>
<name>A0A3R9QF31_9BACT</name>
<organism evidence="1 2">
    <name type="scientific">Edaphobacter aggregans</name>
    <dbReference type="NCBI Taxonomy" id="570835"/>
    <lineage>
        <taxon>Bacteria</taxon>
        <taxon>Pseudomonadati</taxon>
        <taxon>Acidobacteriota</taxon>
        <taxon>Terriglobia</taxon>
        <taxon>Terriglobales</taxon>
        <taxon>Acidobacteriaceae</taxon>
        <taxon>Edaphobacter</taxon>
    </lineage>
</organism>
<sequence>MTVMEFEKAAAGKFEGALLALWWDAKGDWERAHEVAQDVSGADGAWVHAYLHRKEGDLGNAAYWYRQAGREVARGDLRVEWEGIVGEMLGRG</sequence>
<accession>A0A3R9QF31</accession>
<reference evidence="1 2" key="1">
    <citation type="submission" date="2018-12" db="EMBL/GenBank/DDBJ databases">
        <title>Sequencing of bacterial isolates from soil warming experiment in Harvard Forest, Massachusetts, USA.</title>
        <authorList>
            <person name="Deangelis K."/>
        </authorList>
    </citation>
    <scope>NUCLEOTIDE SEQUENCE [LARGE SCALE GENOMIC DNA]</scope>
    <source>
        <strain evidence="1 2">EB153</strain>
    </source>
</reference>
<comment type="caution">
    <text evidence="1">The sequence shown here is derived from an EMBL/GenBank/DDBJ whole genome shotgun (WGS) entry which is preliminary data.</text>
</comment>
<gene>
    <name evidence="1" type="ORF">EDE15_0610</name>
</gene>
<dbReference type="EMBL" id="RSDW01000001">
    <property type="protein sequence ID" value="RSL15133.1"/>
    <property type="molecule type" value="Genomic_DNA"/>
</dbReference>
<protein>
    <recommendedName>
        <fullName evidence="3">Tetratricopeptide repeat protein</fullName>
    </recommendedName>
</protein>
<proteinExistence type="predicted"/>
<evidence type="ECO:0000313" key="2">
    <source>
        <dbReference type="Proteomes" id="UP000269669"/>
    </source>
</evidence>
<keyword evidence="2" id="KW-1185">Reference proteome</keyword>
<dbReference type="Proteomes" id="UP000269669">
    <property type="component" value="Unassembled WGS sequence"/>
</dbReference>
<dbReference type="AlphaFoldDB" id="A0A3R9QF31"/>
<evidence type="ECO:0008006" key="3">
    <source>
        <dbReference type="Google" id="ProtNLM"/>
    </source>
</evidence>
<evidence type="ECO:0000313" key="1">
    <source>
        <dbReference type="EMBL" id="RSL15133.1"/>
    </source>
</evidence>
<dbReference type="OrthoDB" id="370799at2"/>